<evidence type="ECO:0000256" key="3">
    <source>
        <dbReference type="ARBA" id="ARBA00022692"/>
    </source>
</evidence>
<feature type="domain" description="POTRA" evidence="10">
    <location>
        <begin position="107"/>
        <end position="184"/>
    </location>
</feature>
<dbReference type="InterPro" id="IPR010827">
    <property type="entry name" value="BamA/TamA_POTRA"/>
</dbReference>
<keyword evidence="5 8" id="KW-0677">Repeat</keyword>
<dbReference type="PANTHER" id="PTHR12815:SF23">
    <property type="entry name" value="OUTER MEMBRANE PROTEIN ASSEMBLY FACTOR BAMA"/>
    <property type="match status" value="1"/>
</dbReference>
<dbReference type="GO" id="GO:0043165">
    <property type="term" value="P:Gram-negative-bacterium-type cell outer membrane assembly"/>
    <property type="evidence" value="ECO:0007669"/>
    <property type="project" value="UniProtKB-UniRule"/>
</dbReference>
<keyword evidence="3 8" id="KW-0812">Transmembrane</keyword>
<dbReference type="HAMAP" id="MF_01430">
    <property type="entry name" value="OM_assembly_BamA"/>
    <property type="match status" value="1"/>
</dbReference>
<evidence type="ECO:0000259" key="10">
    <source>
        <dbReference type="PROSITE" id="PS51779"/>
    </source>
</evidence>
<keyword evidence="12" id="KW-1185">Reference proteome</keyword>
<evidence type="ECO:0000256" key="6">
    <source>
        <dbReference type="ARBA" id="ARBA00023136"/>
    </source>
</evidence>
<gene>
    <name evidence="8 11" type="primary">bamA</name>
    <name evidence="11" type="ORF">E0E05_08745</name>
</gene>
<dbReference type="KEGG" id="rpod:E0E05_08745"/>
<evidence type="ECO:0000256" key="1">
    <source>
        <dbReference type="ARBA" id="ARBA00004370"/>
    </source>
</evidence>
<sequence precursor="true">MKAAPRFLSAVSAAALAIAPAVGGAVAVSVLTTASAQAAVVTSISVRGNQRVSEQTIADFVGYRSGRNYSGSDINDAVRALFRSGLFANAAVVTSGSTLVVTVEEYATVNQVLFQGNRRLDDDRLRNVVELTPRSRFEQAILDADVEAIVEAYSRTGRSDVTVNASVVDLGENRVNVIFQILEGDRTKIARINFTGNNAFGDRRLQAVISTKASNPLSWLTRNDVYDDQRLAADEEALRRFYFNRGYADFRIISSSAEVDPSTGNIVINIEVDEGDRYTFGNIEIDSTVTGADTNALARTISTRSGSVYSAREVEDTLISMSERLAGAGFPFAEVTPVGNRNFDNRTIDVTYIVDQGQRAFIERIEIVGNTRTRDYVIRREFDVSEGDAFNQVLIRRAQRRLEALDFFSTVRISTRPGSSPDRVIVVVQVEDKSTGEFGAGVGYATGGENEGVNLEGSISERNFLGRGQAIRIGIGGSTSSRTYNLSFTEPYFLGYRVAATFGLYQNRNDLGDYERTSTGGTVSFGLPLTDDLTANVGYNYQRDVYSADGTDCTDLPGDPDANCGAPAFVQGRIVSGQARIKSSVIYGLVYNTIEDRNDPRDGLFMRVNQEVAGLGGDARFIRTTADASYYMTLAEDAELIGLLRGGAGNVTGLGQSVEGFDQFEMSPRRLRGFAFNGIGPRDAAGNFIGGKTYFNATAELQFPLPALPRDLGFKGAVFADAATLFGSDVAGAQNTNLEWRASAGLSVIWQSPFAPLRFDYAWPLVKEPQDDEQRFNFSVSTAF</sequence>
<dbReference type="InterPro" id="IPR000184">
    <property type="entry name" value="Bac_surfAg_D15"/>
</dbReference>
<organism evidence="11 12">
    <name type="scientific">Roseitalea porphyridii</name>
    <dbReference type="NCBI Taxonomy" id="1852022"/>
    <lineage>
        <taxon>Bacteria</taxon>
        <taxon>Pseudomonadati</taxon>
        <taxon>Pseudomonadota</taxon>
        <taxon>Alphaproteobacteria</taxon>
        <taxon>Hyphomicrobiales</taxon>
        <taxon>Ahrensiaceae</taxon>
        <taxon>Roseitalea</taxon>
    </lineage>
</organism>
<dbReference type="InterPro" id="IPR034746">
    <property type="entry name" value="POTRA"/>
</dbReference>
<dbReference type="NCBIfam" id="TIGR03303">
    <property type="entry name" value="OM_YaeT"/>
    <property type="match status" value="1"/>
</dbReference>
<dbReference type="EMBL" id="CP036532">
    <property type="protein sequence ID" value="QBK30673.1"/>
    <property type="molecule type" value="Genomic_DNA"/>
</dbReference>
<comment type="similarity">
    <text evidence="8">Belongs to the BamA family.</text>
</comment>
<dbReference type="InterPro" id="IPR023707">
    <property type="entry name" value="OM_assembly_BamA"/>
</dbReference>
<protein>
    <recommendedName>
        <fullName evidence="8 9">Outer membrane protein assembly factor BamA</fullName>
    </recommendedName>
</protein>
<evidence type="ECO:0000256" key="8">
    <source>
        <dbReference type="HAMAP-Rule" id="MF_01430"/>
    </source>
</evidence>
<dbReference type="OrthoDB" id="9803054at2"/>
<dbReference type="Gene3D" id="3.10.20.310">
    <property type="entry name" value="membrane protein fhac"/>
    <property type="match status" value="5"/>
</dbReference>
<feature type="domain" description="POTRA" evidence="10">
    <location>
        <begin position="187"/>
        <end position="275"/>
    </location>
</feature>
<evidence type="ECO:0000256" key="2">
    <source>
        <dbReference type="ARBA" id="ARBA00022452"/>
    </source>
</evidence>
<evidence type="ECO:0000313" key="11">
    <source>
        <dbReference type="EMBL" id="QBK30673.1"/>
    </source>
</evidence>
<reference evidence="11 12" key="1">
    <citation type="journal article" date="2017" name="Int. J. Syst. Evol. Microbiol.">
        <title>Roseitalea porphyridii gen. nov., sp. nov., isolated from a red alga, and reclassification of Hoeflea suaedae Chung et al. 2013 as Pseudohoeflea suaedae gen. nov., comb. nov.</title>
        <authorList>
            <person name="Hyeon J.W."/>
            <person name="Jeong S.E."/>
            <person name="Baek K."/>
            <person name="Jeon C.O."/>
        </authorList>
    </citation>
    <scope>NUCLEOTIDE SEQUENCE [LARGE SCALE GENOMIC DNA]</scope>
    <source>
        <strain evidence="11 12">MA7-20</strain>
    </source>
</reference>
<feature type="domain" description="POTRA" evidence="10">
    <location>
        <begin position="39"/>
        <end position="106"/>
    </location>
</feature>
<feature type="domain" description="POTRA" evidence="10">
    <location>
        <begin position="360"/>
        <end position="433"/>
    </location>
</feature>
<dbReference type="Gene3D" id="2.40.160.50">
    <property type="entry name" value="membrane protein fhac: a member of the omp85/tpsb transporter family"/>
    <property type="match status" value="1"/>
</dbReference>
<evidence type="ECO:0000256" key="7">
    <source>
        <dbReference type="ARBA" id="ARBA00023237"/>
    </source>
</evidence>
<evidence type="ECO:0000256" key="4">
    <source>
        <dbReference type="ARBA" id="ARBA00022729"/>
    </source>
</evidence>
<comment type="subunit">
    <text evidence="8">Part of the Bam complex.</text>
</comment>
<accession>A0A4P6V1D8</accession>
<dbReference type="Proteomes" id="UP000293719">
    <property type="component" value="Chromosome"/>
</dbReference>
<keyword evidence="7 8" id="KW-0998">Cell outer membrane</keyword>
<dbReference type="AlphaFoldDB" id="A0A4P6V1D8"/>
<name>A0A4P6V1D8_9HYPH</name>
<proteinExistence type="inferred from homology"/>
<dbReference type="PIRSF" id="PIRSF006076">
    <property type="entry name" value="OM_assembly_OMP85"/>
    <property type="match status" value="1"/>
</dbReference>
<feature type="signal peptide" evidence="8">
    <location>
        <begin position="1"/>
        <end position="38"/>
    </location>
</feature>
<dbReference type="Pfam" id="PF07244">
    <property type="entry name" value="POTRA"/>
    <property type="match status" value="5"/>
</dbReference>
<comment type="subcellular location">
    <subcellularLocation>
        <location evidence="8">Cell outer membrane</location>
    </subcellularLocation>
    <subcellularLocation>
        <location evidence="1">Membrane</location>
    </subcellularLocation>
</comment>
<dbReference type="PANTHER" id="PTHR12815">
    <property type="entry name" value="SORTING AND ASSEMBLY MACHINERY SAMM50 PROTEIN FAMILY MEMBER"/>
    <property type="match status" value="1"/>
</dbReference>
<keyword evidence="6 8" id="KW-0472">Membrane</keyword>
<evidence type="ECO:0000256" key="9">
    <source>
        <dbReference type="NCBIfam" id="TIGR03303"/>
    </source>
</evidence>
<keyword evidence="4 8" id="KW-0732">Signal</keyword>
<comment type="function">
    <text evidence="8">Part of the outer membrane protein assembly complex, which is involved in assembly and insertion of beta-barrel proteins into the outer membrane.</text>
</comment>
<dbReference type="Pfam" id="PF01103">
    <property type="entry name" value="Omp85"/>
    <property type="match status" value="1"/>
</dbReference>
<evidence type="ECO:0000313" key="12">
    <source>
        <dbReference type="Proteomes" id="UP000293719"/>
    </source>
</evidence>
<feature type="chain" id="PRO_5021056911" description="Outer membrane protein assembly factor BamA" evidence="8">
    <location>
        <begin position="39"/>
        <end position="784"/>
    </location>
</feature>
<dbReference type="PROSITE" id="PS51779">
    <property type="entry name" value="POTRA"/>
    <property type="match status" value="4"/>
</dbReference>
<dbReference type="GO" id="GO:0051205">
    <property type="term" value="P:protein insertion into membrane"/>
    <property type="evidence" value="ECO:0007669"/>
    <property type="project" value="UniProtKB-UniRule"/>
</dbReference>
<keyword evidence="2 8" id="KW-1134">Transmembrane beta strand</keyword>
<evidence type="ECO:0000256" key="5">
    <source>
        <dbReference type="ARBA" id="ARBA00022737"/>
    </source>
</evidence>
<dbReference type="GO" id="GO:0009279">
    <property type="term" value="C:cell outer membrane"/>
    <property type="evidence" value="ECO:0007669"/>
    <property type="project" value="UniProtKB-SubCell"/>
</dbReference>
<dbReference type="InterPro" id="IPR039910">
    <property type="entry name" value="D15-like"/>
</dbReference>